<reference evidence="2" key="1">
    <citation type="submission" date="2020-10" db="EMBL/GenBank/DDBJ databases">
        <authorList>
            <person name="Kikuchi T."/>
        </authorList>
    </citation>
    <scope>NUCLEOTIDE SEQUENCE</scope>
    <source>
        <strain evidence="2">NKZ352</strain>
    </source>
</reference>
<dbReference type="OrthoDB" id="6381867at2759"/>
<proteinExistence type="predicted"/>
<dbReference type="AlphaFoldDB" id="A0A8S1H480"/>
<feature type="compositionally biased region" description="Basic and acidic residues" evidence="1">
    <location>
        <begin position="306"/>
        <end position="321"/>
    </location>
</feature>
<dbReference type="PANTHER" id="PTHR37970:SF1">
    <property type="entry name" value="SERINE-RICH ADHESIN FOR PLATELETS"/>
    <property type="match status" value="1"/>
</dbReference>
<evidence type="ECO:0000313" key="2">
    <source>
        <dbReference type="EMBL" id="CAD6189973.1"/>
    </source>
</evidence>
<name>A0A8S1H480_9PELO</name>
<accession>A0A8S1H480</accession>
<feature type="compositionally biased region" description="Low complexity" evidence="1">
    <location>
        <begin position="384"/>
        <end position="403"/>
    </location>
</feature>
<keyword evidence="3" id="KW-1185">Reference proteome</keyword>
<sequence length="908" mass="100100">MSCSLFVPEVRGSRRCSVCRCDIGAHEPAAIYVQPQRLFAHLPPVGAAPPPGMRMTAAALSTTTATSSLAPSENSAFSPYSRSTMAASSSTTTGFSSASSSLDRGDRRTQPPPPPPPPLPQHGIIRPTARLALAPILPKKEDRSGSNISKKIRSKRKDRPSSVGILDTRAFSSSPVEEDEDDLHSRTSLRSSPVPAQRSNDFKLILQRFQSADKRSSINNNNSNFTMSPAHQNPGWSPPHRVGSQDSWSPAHRSSLNSNYRDSPVVSRNTSARSRLSISSIQSPHGYLPTRDSSPRSLPSPSLVPLRRDSSPDLLANDRHSPLSHTGSTPEPRPDCTSPQPPPLTVAVNSSPQKRHSLRHSFLQQEMFSSSPPRWIKETDVDEPSSLPTMSPMGSSSSDALSSQGRQMGHKPPIRSAPISKRPSMDRLDAGANGLKNGKTNGRYGGSCRRVLSGVDQNSRGGANGVYVRRSRSKDDRPSLSSVVELQSHYGEPRQIIRSPPRTSSIPIFLSHESIGPSRLQSPLQSPPIQNPPKNLATDNVYKHFQQMALSHVHTLTIVADKLSDEMRKGEEPVSRNRLAQLDFSSFIVQSPHPILTKGKSLFYNAVLPRSGATDFPVTLMIAPCSQYAPLMRKSESNQFELPAFLEIEDHDGAIKQFLYDTGTQNLDGRNTKVIAMPRLNLCSFHSLAAHQLNQRIERSLHEELVSFILLQLLSALKMLQGEGVESLSTNFKEFLLAYRYPTMETPAHFNEFPRLLFLPETLGAEIESGGDELVGLCRYALRALCTLLHHRMDGRAPPIKLRSRFSRALMACAVLLQEDKSSSLTKAKNVLELSLWSGGEHFKNEQEARVWIDMARAECIDSLLRQLMCEPASRLGPRERFRVEFLLSATPRAVMESQKAMLTANIN</sequence>
<feature type="compositionally biased region" description="Low complexity" evidence="1">
    <location>
        <begin position="86"/>
        <end position="101"/>
    </location>
</feature>
<evidence type="ECO:0000313" key="3">
    <source>
        <dbReference type="Proteomes" id="UP000835052"/>
    </source>
</evidence>
<gene>
    <name evidence="2" type="ORF">CAUJ_LOCUS5892</name>
</gene>
<comment type="caution">
    <text evidence="2">The sequence shown here is derived from an EMBL/GenBank/DDBJ whole genome shotgun (WGS) entry which is preliminary data.</text>
</comment>
<feature type="compositionally biased region" description="Polar residues" evidence="1">
    <location>
        <begin position="217"/>
        <end position="235"/>
    </location>
</feature>
<protein>
    <submittedName>
        <fullName evidence="2">Uncharacterized protein</fullName>
    </submittedName>
</protein>
<feature type="compositionally biased region" description="Polar residues" evidence="1">
    <location>
        <begin position="362"/>
        <end position="372"/>
    </location>
</feature>
<dbReference type="EMBL" id="CAJGYM010000013">
    <property type="protein sequence ID" value="CAD6189973.1"/>
    <property type="molecule type" value="Genomic_DNA"/>
</dbReference>
<feature type="region of interest" description="Disordered" evidence="1">
    <location>
        <begin position="86"/>
        <end position="482"/>
    </location>
</feature>
<feature type="compositionally biased region" description="Polar residues" evidence="1">
    <location>
        <begin position="244"/>
        <end position="283"/>
    </location>
</feature>
<feature type="compositionally biased region" description="Pro residues" evidence="1">
    <location>
        <begin position="110"/>
        <end position="120"/>
    </location>
</feature>
<evidence type="ECO:0000256" key="1">
    <source>
        <dbReference type="SAM" id="MobiDB-lite"/>
    </source>
</evidence>
<dbReference type="PANTHER" id="PTHR37970">
    <property type="entry name" value="PROTEIN CBG08587"/>
    <property type="match status" value="1"/>
</dbReference>
<dbReference type="Proteomes" id="UP000835052">
    <property type="component" value="Unassembled WGS sequence"/>
</dbReference>
<feature type="compositionally biased region" description="Low complexity" evidence="1">
    <location>
        <begin position="288"/>
        <end position="305"/>
    </location>
</feature>
<organism evidence="2 3">
    <name type="scientific">Caenorhabditis auriculariae</name>
    <dbReference type="NCBI Taxonomy" id="2777116"/>
    <lineage>
        <taxon>Eukaryota</taxon>
        <taxon>Metazoa</taxon>
        <taxon>Ecdysozoa</taxon>
        <taxon>Nematoda</taxon>
        <taxon>Chromadorea</taxon>
        <taxon>Rhabditida</taxon>
        <taxon>Rhabditina</taxon>
        <taxon>Rhabditomorpha</taxon>
        <taxon>Rhabditoidea</taxon>
        <taxon>Rhabditidae</taxon>
        <taxon>Peloderinae</taxon>
        <taxon>Caenorhabditis</taxon>
    </lineage>
</organism>